<evidence type="ECO:0000256" key="3">
    <source>
        <dbReference type="ARBA" id="ARBA00022448"/>
    </source>
</evidence>
<organism evidence="7 8">
    <name type="scientific">Vreelandella boliviensis LC1</name>
    <dbReference type="NCBI Taxonomy" id="1072583"/>
    <lineage>
        <taxon>Bacteria</taxon>
        <taxon>Pseudomonadati</taxon>
        <taxon>Pseudomonadota</taxon>
        <taxon>Gammaproteobacteria</taxon>
        <taxon>Oceanospirillales</taxon>
        <taxon>Halomonadaceae</taxon>
        <taxon>Vreelandella</taxon>
    </lineage>
</organism>
<sequence length="339" mass="37404">MISSAQTSASGHFLRQCQFANNKYYRLNVSPIFSGWPLTTMRHTSLLCLLARCGLFAACLLSVSSAQAQWATVDWTIAETLLAIDAPVSSVAQQSDYHEWVGEPRIPDNVSDMGLRAQPNLELLAQEPPEQTLISPMFVGLTPRLEKIAPVSLFSLYSPGTDTWQEMQKLTRQLGELTEHQPQAEALIAETQALMTTLRESRPLSQSEIAPLLMVQFMDARHVRVFGENSLYNAVLEQLELPNAWDQATNAWGFALVGIEALARHPEAMLVIIDPLPAGVEEQLAKSGLWQQLPSVKHDKLVHLPPAWSFGALPSAQRFAQELAAALETAPAVSHHVNE</sequence>
<evidence type="ECO:0000313" key="8">
    <source>
        <dbReference type="Proteomes" id="UP000005756"/>
    </source>
</evidence>
<accession>A0A7U9C3D0</accession>
<feature type="domain" description="Fe/B12 periplasmic-binding" evidence="6">
    <location>
        <begin position="69"/>
        <end position="331"/>
    </location>
</feature>
<dbReference type="SUPFAM" id="SSF53807">
    <property type="entry name" value="Helical backbone' metal receptor"/>
    <property type="match status" value="1"/>
</dbReference>
<dbReference type="GO" id="GO:0030288">
    <property type="term" value="C:outer membrane-bounded periplasmic space"/>
    <property type="evidence" value="ECO:0007669"/>
    <property type="project" value="TreeGrafter"/>
</dbReference>
<evidence type="ECO:0000313" key="7">
    <source>
        <dbReference type="EMBL" id="EHJ94418.1"/>
    </source>
</evidence>
<dbReference type="PROSITE" id="PS50983">
    <property type="entry name" value="FE_B12_PBP"/>
    <property type="match status" value="1"/>
</dbReference>
<dbReference type="AlphaFoldDB" id="A0A7U9C3D0"/>
<evidence type="ECO:0000256" key="2">
    <source>
        <dbReference type="ARBA" id="ARBA00008814"/>
    </source>
</evidence>
<dbReference type="PRINTS" id="PR01715">
    <property type="entry name" value="FERRIBNDNGPP"/>
</dbReference>
<dbReference type="Gene3D" id="3.40.50.1980">
    <property type="entry name" value="Nitrogenase molybdenum iron protein domain"/>
    <property type="match status" value="2"/>
</dbReference>
<keyword evidence="5" id="KW-0732">Signal</keyword>
<evidence type="ECO:0000256" key="1">
    <source>
        <dbReference type="ARBA" id="ARBA00004196"/>
    </source>
</evidence>
<gene>
    <name evidence="7" type="ORF">KUC_1376</name>
</gene>
<dbReference type="Proteomes" id="UP000005756">
    <property type="component" value="Unassembled WGS sequence"/>
</dbReference>
<dbReference type="Pfam" id="PF01497">
    <property type="entry name" value="Peripla_BP_2"/>
    <property type="match status" value="1"/>
</dbReference>
<dbReference type="PANTHER" id="PTHR30532:SF1">
    <property type="entry name" value="IRON(3+)-HYDROXAMATE-BINDING PROTEIN FHUD"/>
    <property type="match status" value="1"/>
</dbReference>
<proteinExistence type="inferred from homology"/>
<dbReference type="EMBL" id="JH393257">
    <property type="protein sequence ID" value="EHJ94418.1"/>
    <property type="molecule type" value="Genomic_DNA"/>
</dbReference>
<protein>
    <submittedName>
        <fullName evidence="7">Iron(3+)-hydroxamate-binding protein fhuD</fullName>
    </submittedName>
</protein>
<dbReference type="InterPro" id="IPR002491">
    <property type="entry name" value="ABC_transptr_periplasmic_BD"/>
</dbReference>
<dbReference type="CDD" id="cd01146">
    <property type="entry name" value="FhuD"/>
    <property type="match status" value="1"/>
</dbReference>
<keyword evidence="4" id="KW-0410">Iron transport</keyword>
<dbReference type="GO" id="GO:1901678">
    <property type="term" value="P:iron coordination entity transport"/>
    <property type="evidence" value="ECO:0007669"/>
    <property type="project" value="UniProtKB-ARBA"/>
</dbReference>
<reference evidence="7 8" key="1">
    <citation type="submission" date="2011-10" db="EMBL/GenBank/DDBJ databases">
        <authorList>
            <person name="Quillaguamn J."/>
            <person name="Guzmn D."/>
            <person name="Balderrama-Subieta A."/>
            <person name="Cardona-Ortuo C."/>
            <person name="Guevara-Martnez M."/>
            <person name="Callisaya-Quispe N."/>
        </authorList>
    </citation>
    <scope>NUCLEOTIDE SEQUENCE [LARGE SCALE GENOMIC DNA]</scope>
    <source>
        <strain evidence="7 8">LC1</strain>
    </source>
</reference>
<keyword evidence="4" id="KW-0406">Ion transport</keyword>
<name>A0A7U9C3D0_9GAMM</name>
<keyword evidence="3" id="KW-0813">Transport</keyword>
<dbReference type="PANTHER" id="PTHR30532">
    <property type="entry name" value="IRON III DICITRATE-BINDING PERIPLASMIC PROTEIN"/>
    <property type="match status" value="1"/>
</dbReference>
<comment type="subcellular location">
    <subcellularLocation>
        <location evidence="1">Cell envelope</location>
    </subcellularLocation>
</comment>
<evidence type="ECO:0000256" key="5">
    <source>
        <dbReference type="ARBA" id="ARBA00022729"/>
    </source>
</evidence>
<evidence type="ECO:0000259" key="6">
    <source>
        <dbReference type="PROSITE" id="PS50983"/>
    </source>
</evidence>
<keyword evidence="4" id="KW-0408">Iron</keyword>
<evidence type="ECO:0000256" key="4">
    <source>
        <dbReference type="ARBA" id="ARBA00022496"/>
    </source>
</evidence>
<dbReference type="InterPro" id="IPR051313">
    <property type="entry name" value="Bact_iron-sidero_bind"/>
</dbReference>
<comment type="similarity">
    <text evidence="2">Belongs to the bacterial solute-binding protein 8 family.</text>
</comment>